<sequence length="399" mass="42344">MNTSPQHPTDPRLDRLRGAAAPRRHNARTIAALTTNPGCARRAVLDTAGVDKDALARHVGFPAPFGQSQFAITRGNAFEAQLKADGCAELLQLLRETLGLDLAEAAYTDLEDVGGVDTQEVRHRHSVQKLTHAADDSGTLFDHPLLRLPVAGEHVYLEPDLVAFAHEGVFHVVEIKSFAVIDGQADPDKVAAAAIQSAVYVLALRRLLGRDDVVSPDVVLVCPADFSNRPVATKVDVRKQLIILEHQLRRLTRVEALLDLLPPGLTLDLEPDERGHPTRSTAELTAALGTLDARYAPGCLSSCELGFFCRDEAGGRTDALGTSVREQLGGVETVAEALAIADGTWDVPDEQAEAAARLRASAPVYADALTGRAPAPTAVPALSVVPALPPAAPLPVVAP</sequence>
<proteinExistence type="predicted"/>
<evidence type="ECO:0000256" key="1">
    <source>
        <dbReference type="SAM" id="MobiDB-lite"/>
    </source>
</evidence>
<dbReference type="Proteomes" id="UP001501676">
    <property type="component" value="Unassembled WGS sequence"/>
</dbReference>
<evidence type="ECO:0000313" key="2">
    <source>
        <dbReference type="EMBL" id="GAA3389664.1"/>
    </source>
</evidence>
<accession>A0ABP6SZX4</accession>
<feature type="region of interest" description="Disordered" evidence="1">
    <location>
        <begin position="1"/>
        <end position="21"/>
    </location>
</feature>
<dbReference type="RefSeq" id="WP_345729744.1">
    <property type="nucleotide sequence ID" value="NZ_BAAAYN010000025.1"/>
</dbReference>
<organism evidence="2 3">
    <name type="scientific">Cryptosporangium minutisporangium</name>
    <dbReference type="NCBI Taxonomy" id="113569"/>
    <lineage>
        <taxon>Bacteria</taxon>
        <taxon>Bacillati</taxon>
        <taxon>Actinomycetota</taxon>
        <taxon>Actinomycetes</taxon>
        <taxon>Cryptosporangiales</taxon>
        <taxon>Cryptosporangiaceae</taxon>
        <taxon>Cryptosporangium</taxon>
    </lineage>
</organism>
<keyword evidence="3" id="KW-1185">Reference proteome</keyword>
<comment type="caution">
    <text evidence="2">The sequence shown here is derived from an EMBL/GenBank/DDBJ whole genome shotgun (WGS) entry which is preliminary data.</text>
</comment>
<gene>
    <name evidence="2" type="ORF">GCM10020369_40660</name>
</gene>
<name>A0ABP6SZX4_9ACTN</name>
<evidence type="ECO:0008006" key="4">
    <source>
        <dbReference type="Google" id="ProtNLM"/>
    </source>
</evidence>
<reference evidence="3" key="1">
    <citation type="journal article" date="2019" name="Int. J. Syst. Evol. Microbiol.">
        <title>The Global Catalogue of Microorganisms (GCM) 10K type strain sequencing project: providing services to taxonomists for standard genome sequencing and annotation.</title>
        <authorList>
            <consortium name="The Broad Institute Genomics Platform"/>
            <consortium name="The Broad Institute Genome Sequencing Center for Infectious Disease"/>
            <person name="Wu L."/>
            <person name="Ma J."/>
        </authorList>
    </citation>
    <scope>NUCLEOTIDE SEQUENCE [LARGE SCALE GENOMIC DNA]</scope>
    <source>
        <strain evidence="3">JCM 9458</strain>
    </source>
</reference>
<protein>
    <recommendedName>
        <fullName evidence="4">Secreted protein</fullName>
    </recommendedName>
</protein>
<evidence type="ECO:0000313" key="3">
    <source>
        <dbReference type="Proteomes" id="UP001501676"/>
    </source>
</evidence>
<dbReference type="EMBL" id="BAAAYN010000025">
    <property type="protein sequence ID" value="GAA3389664.1"/>
    <property type="molecule type" value="Genomic_DNA"/>
</dbReference>